<dbReference type="Pfam" id="PF00884">
    <property type="entry name" value="Sulfatase"/>
    <property type="match status" value="1"/>
</dbReference>
<evidence type="ECO:0000256" key="2">
    <source>
        <dbReference type="ARBA" id="ARBA00022801"/>
    </source>
</evidence>
<dbReference type="SUPFAM" id="SSF53649">
    <property type="entry name" value="Alkaline phosphatase-like"/>
    <property type="match status" value="1"/>
</dbReference>
<accession>A0AAE0C8Q6</accession>
<dbReference type="PANTHER" id="PTHR45953:SF1">
    <property type="entry name" value="IDURONATE 2-SULFATASE"/>
    <property type="match status" value="1"/>
</dbReference>
<name>A0AAE0C8Q6_9CHLO</name>
<comment type="caution">
    <text evidence="6">The sequence shown here is derived from an EMBL/GenBank/DDBJ whole genome shotgun (WGS) entry which is preliminary data.</text>
</comment>
<keyword evidence="2" id="KW-0378">Hydrolase</keyword>
<feature type="compositionally biased region" description="Acidic residues" evidence="3">
    <location>
        <begin position="545"/>
        <end position="559"/>
    </location>
</feature>
<dbReference type="InterPro" id="IPR000917">
    <property type="entry name" value="Sulfatase_N"/>
</dbReference>
<dbReference type="PANTHER" id="PTHR45953">
    <property type="entry name" value="IDURONATE 2-SULFATASE"/>
    <property type="match status" value="1"/>
</dbReference>
<dbReference type="GO" id="GO:0046872">
    <property type="term" value="F:metal ion binding"/>
    <property type="evidence" value="ECO:0007669"/>
    <property type="project" value="UniProtKB-KW"/>
</dbReference>
<evidence type="ECO:0000313" key="7">
    <source>
        <dbReference type="Proteomes" id="UP001190700"/>
    </source>
</evidence>
<dbReference type="EMBL" id="LGRX02026652">
    <property type="protein sequence ID" value="KAK3250525.1"/>
    <property type="molecule type" value="Genomic_DNA"/>
</dbReference>
<feature type="region of interest" description="Disordered" evidence="3">
    <location>
        <begin position="533"/>
        <end position="559"/>
    </location>
</feature>
<keyword evidence="7" id="KW-1185">Reference proteome</keyword>
<reference evidence="6" key="2">
    <citation type="submission" date="2023-06" db="EMBL/GenBank/DDBJ databases">
        <title>Long-read-based genome assembly of the green algal bacterivore Cymbomonas tetramitiformis.</title>
        <authorList>
            <person name="Gyaltshen Y."/>
            <person name="Rozenberg A."/>
            <person name="Paasch A."/>
            <person name="Burns J.A."/>
            <person name="Warring S."/>
            <person name="Larson R."/>
            <person name="Maurer-Alcala X."/>
            <person name="Dacks J."/>
            <person name="Kim E."/>
        </authorList>
    </citation>
    <scope>NUCLEOTIDE SEQUENCE</scope>
    <source>
        <strain evidence="6">PLY_AMNH</strain>
    </source>
</reference>
<dbReference type="InterPro" id="IPR017850">
    <property type="entry name" value="Alkaline_phosphatase_core_sf"/>
</dbReference>
<protein>
    <recommendedName>
        <fullName evidence="4">Sulfatase N-terminal domain-containing protein</fullName>
    </recommendedName>
</protein>
<gene>
    <name evidence="6" type="ORF">CYMTET_40096</name>
    <name evidence="5" type="ORF">CYMTET_40097</name>
</gene>
<dbReference type="EMBL" id="LGRX02026651">
    <property type="protein sequence ID" value="KAK3250526.1"/>
    <property type="molecule type" value="Genomic_DNA"/>
</dbReference>
<keyword evidence="1" id="KW-0479">Metal-binding</keyword>
<evidence type="ECO:0000313" key="6">
    <source>
        <dbReference type="EMBL" id="KAK3250526.1"/>
    </source>
</evidence>
<evidence type="ECO:0000313" key="5">
    <source>
        <dbReference type="EMBL" id="KAK3250525.1"/>
    </source>
</evidence>
<evidence type="ECO:0000256" key="1">
    <source>
        <dbReference type="ARBA" id="ARBA00022723"/>
    </source>
</evidence>
<dbReference type="Proteomes" id="UP001190700">
    <property type="component" value="Unassembled WGS sequence"/>
</dbReference>
<dbReference type="Gene3D" id="3.40.720.10">
    <property type="entry name" value="Alkaline Phosphatase, subunit A"/>
    <property type="match status" value="2"/>
</dbReference>
<sequence>MAGKTPRPSFIIFNPDEMRAESLGCYGETLAVTPNFDKFAKEGCMFQEAHTTHTVCSPSRVSFMTGWYPHINGHRTLTHLLQSGEPHLLKYLKDDGYDVLFFGKNDLLSEEATLENVTYLMATGKEFTSIPYEQSDPRYYSMLSDPDPGTPLETRDGKYILKAIEHIQSNPERPFIIYLPLEKPHPPYNCCQPFHSMIDRSKITNLRPRTLKDKPDFHALIRAGRHFTDLSEEDYDAMCREVYGVYLGAISQIDSLFGTLMTALDASPLKDSTSVFVFSDHGDYAGDYGLIEKWPSGMEDVLTRVPLLCAVPSLVLLCALYHMTSSAEGSLGLLLLCWPQVRTPGGKPGQVVPEMVQLFDTMATMLQLADIEPVHIHFAESLLPMLRGSPGNPMRPAFAEGGFASHEKKLQVPKWVIKKLRKNDSPYGPKKLQEAEHPLSVCRAIMMKTMEWKFVYRTDPQRPEGHNELYNVKEDPRELKNLYYEPGYEALRAEQLVKVMNWLMVTCDVTPQKEDGRGFQRYVRSRLKYPEAKPKKVKGKHNFIEDDSDRSDPEDQTAL</sequence>
<organism evidence="6 7">
    <name type="scientific">Cymbomonas tetramitiformis</name>
    <dbReference type="NCBI Taxonomy" id="36881"/>
    <lineage>
        <taxon>Eukaryota</taxon>
        <taxon>Viridiplantae</taxon>
        <taxon>Chlorophyta</taxon>
        <taxon>Pyramimonadophyceae</taxon>
        <taxon>Pyramimonadales</taxon>
        <taxon>Pyramimonadaceae</taxon>
        <taxon>Cymbomonas</taxon>
    </lineage>
</organism>
<proteinExistence type="predicted"/>
<dbReference type="GO" id="GO:0005737">
    <property type="term" value="C:cytoplasm"/>
    <property type="evidence" value="ECO:0007669"/>
    <property type="project" value="TreeGrafter"/>
</dbReference>
<dbReference type="AlphaFoldDB" id="A0AAE0C8Q6"/>
<reference evidence="6 7" key="1">
    <citation type="journal article" date="2015" name="Genome Biol. Evol.">
        <title>Comparative Genomics of a Bacterivorous Green Alga Reveals Evolutionary Causalities and Consequences of Phago-Mixotrophic Mode of Nutrition.</title>
        <authorList>
            <person name="Burns J.A."/>
            <person name="Paasch A."/>
            <person name="Narechania A."/>
            <person name="Kim E."/>
        </authorList>
    </citation>
    <scope>NUCLEOTIDE SEQUENCE [LARGE SCALE GENOMIC DNA]</scope>
    <source>
        <strain evidence="6">PLY_AMNH</strain>
    </source>
</reference>
<dbReference type="GO" id="GO:0004423">
    <property type="term" value="F:iduronate-2-sulfatase activity"/>
    <property type="evidence" value="ECO:0007669"/>
    <property type="project" value="TreeGrafter"/>
</dbReference>
<evidence type="ECO:0000259" key="4">
    <source>
        <dbReference type="Pfam" id="PF00884"/>
    </source>
</evidence>
<evidence type="ECO:0000256" key="3">
    <source>
        <dbReference type="SAM" id="MobiDB-lite"/>
    </source>
</evidence>
<feature type="domain" description="Sulfatase N-terminal" evidence="4">
    <location>
        <begin position="16"/>
        <end position="370"/>
    </location>
</feature>